<protein>
    <submittedName>
        <fullName evidence="2">HET-domain-containing protein</fullName>
    </submittedName>
</protein>
<dbReference type="Pfam" id="PF26639">
    <property type="entry name" value="Het-6_barrel"/>
    <property type="match status" value="1"/>
</dbReference>
<proteinExistence type="predicted"/>
<reference evidence="2 3" key="1">
    <citation type="journal article" date="2016" name="Nat. Commun.">
        <title>Ectomycorrhizal ecology is imprinted in the genome of the dominant symbiotic fungus Cenococcum geophilum.</title>
        <authorList>
            <consortium name="DOE Joint Genome Institute"/>
            <person name="Peter M."/>
            <person name="Kohler A."/>
            <person name="Ohm R.A."/>
            <person name="Kuo A."/>
            <person name="Krutzmann J."/>
            <person name="Morin E."/>
            <person name="Arend M."/>
            <person name="Barry K.W."/>
            <person name="Binder M."/>
            <person name="Choi C."/>
            <person name="Clum A."/>
            <person name="Copeland A."/>
            <person name="Grisel N."/>
            <person name="Haridas S."/>
            <person name="Kipfer T."/>
            <person name="LaButti K."/>
            <person name="Lindquist E."/>
            <person name="Lipzen A."/>
            <person name="Maire R."/>
            <person name="Meier B."/>
            <person name="Mihaltcheva S."/>
            <person name="Molinier V."/>
            <person name="Murat C."/>
            <person name="Poggeler S."/>
            <person name="Quandt C.A."/>
            <person name="Sperisen C."/>
            <person name="Tritt A."/>
            <person name="Tisserant E."/>
            <person name="Crous P.W."/>
            <person name="Henrissat B."/>
            <person name="Nehls U."/>
            <person name="Egli S."/>
            <person name="Spatafora J.W."/>
            <person name="Grigoriev I.V."/>
            <person name="Martin F.M."/>
        </authorList>
    </citation>
    <scope>NUCLEOTIDE SEQUENCE [LARGE SCALE GENOMIC DNA]</scope>
    <source>
        <strain evidence="2 3">CBS 459.81</strain>
    </source>
</reference>
<dbReference type="InterPro" id="IPR052895">
    <property type="entry name" value="HetReg/Transcr_Mod"/>
</dbReference>
<dbReference type="AlphaFoldDB" id="A0A8E2E892"/>
<sequence>MEKSQNNVDYKPLPVDGSQIRLVTIIPGEKDAEIECVISHYLFFGSALDDLEYEALSYVWGEATDTVPITLNDKPFQATKNLAAALRALRRPDAERLLWIDAICIDQTSVAERNREVRRMDEVYRNAVQAIIWLGDGTEPGNIPDIPQDDIDKDRIPLETYAVLGLLANADEEEPEDAANLLMQLGDPIRALRLLCIFFSRHWFTRIWILQEISLSKTATVTYGDKEIPWRWVAEATNALNRLKANAGFMQVSAAVKAEKVEQCRLRTIRHLGNDDPALLPYHLNDLLWQTRFFHATDPRDRLYGLMGMVNRRLREDKLLEVDYAKPVAEVFLGLSVFMLQNGMLSYSLCAVSMPVEGLPSWATDWTASLDDHSASGGPSASRVSSGLEFMMQYYQIIDTEPPPNPPRFSPDLRQVTLRGRVVDAFGIWHVAKRFDVGPSRVEKVGPNMLRLYRERLIEWEDEMESKPCSREAYTTRAERRQKWKEAILHELPGQPTKLSAIYDVLTDRDREPSLSGEAEVEAVTSLLGCFGMNMEYKRPFVTMLGIMGSTSASDIRYRDVTCVFVGSRVPYVLRPVDGSLGPSLQCQFVGCCWATGLVNIEAAEGESRGLWELQDITLV</sequence>
<dbReference type="InterPro" id="IPR010730">
    <property type="entry name" value="HET"/>
</dbReference>
<dbReference type="PANTHER" id="PTHR24148">
    <property type="entry name" value="ANKYRIN REPEAT DOMAIN-CONTAINING PROTEIN 39 HOMOLOG-RELATED"/>
    <property type="match status" value="1"/>
</dbReference>
<dbReference type="EMBL" id="KV745026">
    <property type="protein sequence ID" value="OCK79044.1"/>
    <property type="molecule type" value="Genomic_DNA"/>
</dbReference>
<evidence type="ECO:0000313" key="3">
    <source>
        <dbReference type="Proteomes" id="UP000250266"/>
    </source>
</evidence>
<keyword evidence="3" id="KW-1185">Reference proteome</keyword>
<dbReference type="Pfam" id="PF06985">
    <property type="entry name" value="HET"/>
    <property type="match status" value="1"/>
</dbReference>
<accession>A0A8E2E892</accession>
<gene>
    <name evidence="2" type="ORF">K432DRAFT_383416</name>
</gene>
<dbReference type="PANTHER" id="PTHR24148:SF73">
    <property type="entry name" value="HET DOMAIN PROTEIN (AFU_ORTHOLOGUE AFUA_8G01020)"/>
    <property type="match status" value="1"/>
</dbReference>
<name>A0A8E2E892_9PEZI</name>
<feature type="domain" description="Heterokaryon incompatibility" evidence="1">
    <location>
        <begin position="53"/>
        <end position="212"/>
    </location>
</feature>
<organism evidence="2 3">
    <name type="scientific">Lepidopterella palustris CBS 459.81</name>
    <dbReference type="NCBI Taxonomy" id="1314670"/>
    <lineage>
        <taxon>Eukaryota</taxon>
        <taxon>Fungi</taxon>
        <taxon>Dikarya</taxon>
        <taxon>Ascomycota</taxon>
        <taxon>Pezizomycotina</taxon>
        <taxon>Dothideomycetes</taxon>
        <taxon>Pleosporomycetidae</taxon>
        <taxon>Mytilinidiales</taxon>
        <taxon>Argynnaceae</taxon>
        <taxon>Lepidopterella</taxon>
    </lineage>
</organism>
<dbReference type="OrthoDB" id="3553147at2759"/>
<dbReference type="Proteomes" id="UP000250266">
    <property type="component" value="Unassembled WGS sequence"/>
</dbReference>
<evidence type="ECO:0000313" key="2">
    <source>
        <dbReference type="EMBL" id="OCK79044.1"/>
    </source>
</evidence>
<evidence type="ECO:0000259" key="1">
    <source>
        <dbReference type="Pfam" id="PF06985"/>
    </source>
</evidence>